<evidence type="ECO:0000313" key="3">
    <source>
        <dbReference type="Proteomes" id="UP000193240"/>
    </source>
</evidence>
<feature type="compositionally biased region" description="Acidic residues" evidence="1">
    <location>
        <begin position="56"/>
        <end position="68"/>
    </location>
</feature>
<proteinExistence type="predicted"/>
<dbReference type="EMBL" id="KZ107841">
    <property type="protein sequence ID" value="OSS50974.1"/>
    <property type="molecule type" value="Genomic_DNA"/>
</dbReference>
<sequence length="516" mass="58116">MASYFELPAQSNAQAAVNVPKGEHEDLRGMSLLSPQVSRILDNLQLEDKSSSSDHNEEDESLGSENDEESRLSDDDNTKIDNSINRKSRQAPSSTANTEHESKTSARSGSKSSLGRTARDKSLKNPRSHMARFQSLRSSIFQANIENNMKKCHQEAEAREKAASSWKAQHENRQGYNRPHTPEKASDDKDGFSHRIRMKVRRLTSKETPTLANVEENAGTLARRESTASDDEDETHDDPWRPRQSYESSIDHSDVDELVRWVSRRDPPSDGERGLSGLQETKKEDSGHESLGRSDIEELVRHASRKFISVEPIVPVHTGYSDESTASDSDLNDEDDDQDEDNIEGSLSRWVSRRDGAMAGPIRQQRSTMEIGPDTDPDESDVPEIGRWRTHHDTTSGESIADSNIIAKKDDISVLEAKRGRSRERSPTFQDKSHLQDDDVDELVRWVSRRDSKQSSDPNIKDEVDDLKRQEDEKKQQLGMTVEDKSLAPEDLDDLLAHVRSRKYSGLNSSITPAHV</sequence>
<feature type="compositionally biased region" description="Basic and acidic residues" evidence="1">
    <location>
        <begin position="280"/>
        <end position="301"/>
    </location>
</feature>
<feature type="region of interest" description="Disordered" evidence="1">
    <location>
        <begin position="151"/>
        <end position="490"/>
    </location>
</feature>
<feature type="compositionally biased region" description="Basic and acidic residues" evidence="1">
    <location>
        <begin position="69"/>
        <end position="79"/>
    </location>
</feature>
<feature type="compositionally biased region" description="Basic and acidic residues" evidence="1">
    <location>
        <begin position="180"/>
        <end position="193"/>
    </location>
</feature>
<feature type="compositionally biased region" description="Polar residues" evidence="1">
    <location>
        <begin position="80"/>
        <end position="97"/>
    </location>
</feature>
<dbReference type="OMA" id="LVRWISH"/>
<feature type="region of interest" description="Disordered" evidence="1">
    <location>
        <begin position="41"/>
        <end position="133"/>
    </location>
</feature>
<feature type="compositionally biased region" description="Basic and acidic residues" evidence="1">
    <location>
        <begin position="151"/>
        <end position="173"/>
    </location>
</feature>
<dbReference type="InParanoid" id="A0A1Y2M4E7"/>
<gene>
    <name evidence="2" type="ORF">B5807_04298</name>
</gene>
<protein>
    <submittedName>
        <fullName evidence="2">Uncharacterized protein</fullName>
    </submittedName>
</protein>
<organism evidence="2 3">
    <name type="scientific">Epicoccum nigrum</name>
    <name type="common">Soil fungus</name>
    <name type="synonym">Epicoccum purpurascens</name>
    <dbReference type="NCBI Taxonomy" id="105696"/>
    <lineage>
        <taxon>Eukaryota</taxon>
        <taxon>Fungi</taxon>
        <taxon>Dikarya</taxon>
        <taxon>Ascomycota</taxon>
        <taxon>Pezizomycotina</taxon>
        <taxon>Dothideomycetes</taxon>
        <taxon>Pleosporomycetidae</taxon>
        <taxon>Pleosporales</taxon>
        <taxon>Pleosporineae</taxon>
        <taxon>Didymellaceae</taxon>
        <taxon>Epicoccum</taxon>
    </lineage>
</organism>
<reference evidence="2 3" key="1">
    <citation type="journal article" date="2017" name="Genome Announc.">
        <title>Genome sequence of the saprophytic ascomycete Epicoccum nigrum ICMP 19927 strain isolated from New Zealand.</title>
        <authorList>
            <person name="Fokin M."/>
            <person name="Fleetwood D."/>
            <person name="Weir B.S."/>
            <person name="Villas-Boas S.G."/>
        </authorList>
    </citation>
    <scope>NUCLEOTIDE SEQUENCE [LARGE SCALE GENOMIC DNA]</scope>
    <source>
        <strain evidence="2 3">ICMP 19927</strain>
    </source>
</reference>
<feature type="compositionally biased region" description="Basic and acidic residues" evidence="1">
    <location>
        <begin position="249"/>
        <end position="273"/>
    </location>
</feature>
<feature type="compositionally biased region" description="Basic and acidic residues" evidence="1">
    <location>
        <begin position="407"/>
        <end position="488"/>
    </location>
</feature>
<feature type="compositionally biased region" description="Basic and acidic residues" evidence="1">
    <location>
        <begin position="46"/>
        <end position="55"/>
    </location>
</feature>
<feature type="compositionally biased region" description="Basic residues" evidence="1">
    <location>
        <begin position="194"/>
        <end position="203"/>
    </location>
</feature>
<feature type="compositionally biased region" description="Acidic residues" evidence="1">
    <location>
        <begin position="373"/>
        <end position="382"/>
    </location>
</feature>
<name>A0A1Y2M4E7_EPING</name>
<evidence type="ECO:0000313" key="2">
    <source>
        <dbReference type="EMBL" id="OSS50974.1"/>
    </source>
</evidence>
<feature type="compositionally biased region" description="Acidic residues" evidence="1">
    <location>
        <begin position="330"/>
        <end position="343"/>
    </location>
</feature>
<keyword evidence="3" id="KW-1185">Reference proteome</keyword>
<feature type="compositionally biased region" description="Low complexity" evidence="1">
    <location>
        <begin position="105"/>
        <end position="116"/>
    </location>
</feature>
<accession>A0A1Y2M4E7</accession>
<dbReference type="Proteomes" id="UP000193240">
    <property type="component" value="Unassembled WGS sequence"/>
</dbReference>
<feature type="compositionally biased region" description="Basic and acidic residues" evidence="1">
    <location>
        <begin position="384"/>
        <end position="395"/>
    </location>
</feature>
<evidence type="ECO:0000256" key="1">
    <source>
        <dbReference type="SAM" id="MobiDB-lite"/>
    </source>
</evidence>
<dbReference type="AlphaFoldDB" id="A0A1Y2M4E7"/>